<evidence type="ECO:0000313" key="7">
    <source>
        <dbReference type="Proteomes" id="UP000694568"/>
    </source>
</evidence>
<feature type="signal peptide" evidence="4">
    <location>
        <begin position="1"/>
        <end position="24"/>
    </location>
</feature>
<feature type="domain" description="Ig-like" evidence="5">
    <location>
        <begin position="34"/>
        <end position="120"/>
    </location>
</feature>
<dbReference type="AlphaFoldDB" id="A0A8D0A118"/>
<dbReference type="PROSITE" id="PS50835">
    <property type="entry name" value="IG_LIKE"/>
    <property type="match status" value="1"/>
</dbReference>
<dbReference type="InterPro" id="IPR003599">
    <property type="entry name" value="Ig_sub"/>
</dbReference>
<keyword evidence="2" id="KW-0472">Membrane</keyword>
<dbReference type="InterPro" id="IPR013783">
    <property type="entry name" value="Ig-like_fold"/>
</dbReference>
<evidence type="ECO:0000256" key="4">
    <source>
        <dbReference type="SAM" id="SignalP"/>
    </source>
</evidence>
<evidence type="ECO:0000256" key="2">
    <source>
        <dbReference type="ARBA" id="ARBA00023136"/>
    </source>
</evidence>
<evidence type="ECO:0000313" key="6">
    <source>
        <dbReference type="Ensembl" id="ENSSLUP00000047308.1"/>
    </source>
</evidence>
<evidence type="ECO:0000256" key="3">
    <source>
        <dbReference type="ARBA" id="ARBA00023319"/>
    </source>
</evidence>
<dbReference type="Pfam" id="PF07686">
    <property type="entry name" value="V-set"/>
    <property type="match status" value="1"/>
</dbReference>
<dbReference type="GO" id="GO:0050852">
    <property type="term" value="P:T cell receptor signaling pathway"/>
    <property type="evidence" value="ECO:0007669"/>
    <property type="project" value="TreeGrafter"/>
</dbReference>
<dbReference type="GO" id="GO:0009897">
    <property type="term" value="C:external side of plasma membrane"/>
    <property type="evidence" value="ECO:0007669"/>
    <property type="project" value="TreeGrafter"/>
</dbReference>
<dbReference type="SMART" id="SM00408">
    <property type="entry name" value="IGc2"/>
    <property type="match status" value="1"/>
</dbReference>
<dbReference type="GeneTree" id="ENSGT01010000228626"/>
<reference evidence="6" key="2">
    <citation type="submission" date="2025-09" db="UniProtKB">
        <authorList>
            <consortium name="Ensembl"/>
        </authorList>
    </citation>
    <scope>IDENTIFICATION</scope>
</reference>
<dbReference type="InterPro" id="IPR007110">
    <property type="entry name" value="Ig-like_dom"/>
</dbReference>
<reference evidence="6" key="1">
    <citation type="submission" date="2025-08" db="UniProtKB">
        <authorList>
            <consortium name="Ensembl"/>
        </authorList>
    </citation>
    <scope>IDENTIFICATION</scope>
</reference>
<dbReference type="Proteomes" id="UP000694568">
    <property type="component" value="Unplaced"/>
</dbReference>
<sequence>FLLKDVMMSSFTFLLFILDYYCFSDPHVLTVYPGDDVTLKCEAADVPISVVEWSRPDLVPEFILLNIDGHPQTRQQNPSYKDRVDLVDRDLKDGDVSLTLKNVNRYDSGIYECRAASLGL</sequence>
<organism evidence="6 7">
    <name type="scientific">Sander lucioperca</name>
    <name type="common">Pike-perch</name>
    <name type="synonym">Perca lucioperca</name>
    <dbReference type="NCBI Taxonomy" id="283035"/>
    <lineage>
        <taxon>Eukaryota</taxon>
        <taxon>Metazoa</taxon>
        <taxon>Chordata</taxon>
        <taxon>Craniata</taxon>
        <taxon>Vertebrata</taxon>
        <taxon>Euteleostomi</taxon>
        <taxon>Actinopterygii</taxon>
        <taxon>Neopterygii</taxon>
        <taxon>Teleostei</taxon>
        <taxon>Neoteleostei</taxon>
        <taxon>Acanthomorphata</taxon>
        <taxon>Eupercaria</taxon>
        <taxon>Perciformes</taxon>
        <taxon>Percoidei</taxon>
        <taxon>Percidae</taxon>
        <taxon>Luciopercinae</taxon>
        <taxon>Sander</taxon>
    </lineage>
</organism>
<keyword evidence="3" id="KW-0393">Immunoglobulin domain</keyword>
<dbReference type="PANTHER" id="PTHR24100:SF151">
    <property type="entry name" value="ICOS LIGAND"/>
    <property type="match status" value="1"/>
</dbReference>
<dbReference type="InterPro" id="IPR013106">
    <property type="entry name" value="Ig_V-set"/>
</dbReference>
<dbReference type="GO" id="GO:0001817">
    <property type="term" value="P:regulation of cytokine production"/>
    <property type="evidence" value="ECO:0007669"/>
    <property type="project" value="TreeGrafter"/>
</dbReference>
<evidence type="ECO:0000259" key="5">
    <source>
        <dbReference type="PROSITE" id="PS50835"/>
    </source>
</evidence>
<dbReference type="SMART" id="SM00409">
    <property type="entry name" value="IG"/>
    <property type="match status" value="1"/>
</dbReference>
<dbReference type="SUPFAM" id="SSF48726">
    <property type="entry name" value="Immunoglobulin"/>
    <property type="match status" value="1"/>
</dbReference>
<name>A0A8D0A118_SANLU</name>
<accession>A0A8D0A118</accession>
<dbReference type="GO" id="GO:0005102">
    <property type="term" value="F:signaling receptor binding"/>
    <property type="evidence" value="ECO:0007669"/>
    <property type="project" value="TreeGrafter"/>
</dbReference>
<feature type="chain" id="PRO_5034071834" description="Ig-like domain-containing protein" evidence="4">
    <location>
        <begin position="25"/>
        <end position="120"/>
    </location>
</feature>
<comment type="subcellular location">
    <subcellularLocation>
        <location evidence="1">Membrane</location>
    </subcellularLocation>
</comment>
<evidence type="ECO:0000256" key="1">
    <source>
        <dbReference type="ARBA" id="ARBA00004370"/>
    </source>
</evidence>
<dbReference type="Ensembl" id="ENSSLUT00000048754.1">
    <property type="protein sequence ID" value="ENSSLUP00000047308.1"/>
    <property type="gene ID" value="ENSSLUG00000020823.1"/>
</dbReference>
<protein>
    <recommendedName>
        <fullName evidence="5">Ig-like domain-containing protein</fullName>
    </recommendedName>
</protein>
<dbReference type="PANTHER" id="PTHR24100">
    <property type="entry name" value="BUTYROPHILIN"/>
    <property type="match status" value="1"/>
</dbReference>
<keyword evidence="4" id="KW-0732">Signal</keyword>
<dbReference type="InterPro" id="IPR036179">
    <property type="entry name" value="Ig-like_dom_sf"/>
</dbReference>
<dbReference type="SMART" id="SM00406">
    <property type="entry name" value="IGv"/>
    <property type="match status" value="1"/>
</dbReference>
<proteinExistence type="predicted"/>
<keyword evidence="7" id="KW-1185">Reference proteome</keyword>
<dbReference type="InterPro" id="IPR003598">
    <property type="entry name" value="Ig_sub2"/>
</dbReference>
<dbReference type="Gene3D" id="2.60.40.10">
    <property type="entry name" value="Immunoglobulins"/>
    <property type="match status" value="1"/>
</dbReference>
<dbReference type="InterPro" id="IPR050504">
    <property type="entry name" value="IgSF_BTN/MOG"/>
</dbReference>